<dbReference type="PANTHER" id="PTHR34293">
    <property type="entry name" value="HTH-TYPE TRANSCRIPTIONAL REGULATOR TRMBL2"/>
    <property type="match status" value="1"/>
</dbReference>
<dbReference type="GO" id="GO:0006355">
    <property type="term" value="P:regulation of DNA-templated transcription"/>
    <property type="evidence" value="ECO:0007669"/>
    <property type="project" value="InterPro"/>
</dbReference>
<proteinExistence type="predicted"/>
<dbReference type="STRING" id="218821.SAMN05421837_114203"/>
<dbReference type="EMBL" id="FNUJ01000014">
    <property type="protein sequence ID" value="SEF37642.1"/>
    <property type="molecule type" value="Genomic_DNA"/>
</dbReference>
<dbReference type="PRINTS" id="PR00038">
    <property type="entry name" value="HTHLUXR"/>
</dbReference>
<dbReference type="RefSeq" id="WP_244180944.1">
    <property type="nucleotide sequence ID" value="NZ_FNUJ01000014.1"/>
</dbReference>
<dbReference type="InterPro" id="IPR051797">
    <property type="entry name" value="TrmB-like"/>
</dbReference>
<feature type="domain" description="HTH luxR-type" evidence="1">
    <location>
        <begin position="134"/>
        <end position="199"/>
    </location>
</feature>
<evidence type="ECO:0000259" key="1">
    <source>
        <dbReference type="PROSITE" id="PS50043"/>
    </source>
</evidence>
<evidence type="ECO:0000313" key="3">
    <source>
        <dbReference type="Proteomes" id="UP000198878"/>
    </source>
</evidence>
<organism evidence="2 3">
    <name type="scientific">Amycolatopsis pretoriensis</name>
    <dbReference type="NCBI Taxonomy" id="218821"/>
    <lineage>
        <taxon>Bacteria</taxon>
        <taxon>Bacillati</taxon>
        <taxon>Actinomycetota</taxon>
        <taxon>Actinomycetes</taxon>
        <taxon>Pseudonocardiales</taxon>
        <taxon>Pseudonocardiaceae</taxon>
        <taxon>Amycolatopsis</taxon>
    </lineage>
</organism>
<dbReference type="AlphaFoldDB" id="A0A1H5RH06"/>
<dbReference type="InterPro" id="IPR000792">
    <property type="entry name" value="Tscrpt_reg_LuxR_C"/>
</dbReference>
<dbReference type="SMART" id="SM00421">
    <property type="entry name" value="HTH_LUXR"/>
    <property type="match status" value="1"/>
</dbReference>
<dbReference type="Pfam" id="PF00196">
    <property type="entry name" value="GerE"/>
    <property type="match status" value="1"/>
</dbReference>
<dbReference type="InterPro" id="IPR016032">
    <property type="entry name" value="Sig_transdc_resp-reg_C-effctor"/>
</dbReference>
<protein>
    <submittedName>
        <fullName evidence="2">Regulatory protein, luxR family</fullName>
    </submittedName>
</protein>
<dbReference type="Gene3D" id="1.10.10.10">
    <property type="entry name" value="Winged helix-like DNA-binding domain superfamily/Winged helix DNA-binding domain"/>
    <property type="match status" value="1"/>
</dbReference>
<dbReference type="SUPFAM" id="SSF46894">
    <property type="entry name" value="C-terminal effector domain of the bipartite response regulators"/>
    <property type="match status" value="1"/>
</dbReference>
<name>A0A1H5RH06_9PSEU</name>
<gene>
    <name evidence="2" type="ORF">SAMN05421837_114203</name>
</gene>
<keyword evidence="3" id="KW-1185">Reference proteome</keyword>
<dbReference type="GO" id="GO:0003677">
    <property type="term" value="F:DNA binding"/>
    <property type="evidence" value="ECO:0007669"/>
    <property type="project" value="InterPro"/>
</dbReference>
<dbReference type="CDD" id="cd06170">
    <property type="entry name" value="LuxR_C_like"/>
    <property type="match status" value="1"/>
</dbReference>
<dbReference type="PANTHER" id="PTHR34293:SF1">
    <property type="entry name" value="HTH-TYPE TRANSCRIPTIONAL REGULATOR TRMBL2"/>
    <property type="match status" value="1"/>
</dbReference>
<reference evidence="3" key="1">
    <citation type="submission" date="2016-10" db="EMBL/GenBank/DDBJ databases">
        <authorList>
            <person name="Varghese N."/>
            <person name="Submissions S."/>
        </authorList>
    </citation>
    <scope>NUCLEOTIDE SEQUENCE [LARGE SCALE GENOMIC DNA]</scope>
    <source>
        <strain evidence="3">DSM 44654</strain>
    </source>
</reference>
<evidence type="ECO:0000313" key="2">
    <source>
        <dbReference type="EMBL" id="SEF37642.1"/>
    </source>
</evidence>
<dbReference type="PROSITE" id="PS50043">
    <property type="entry name" value="HTH_LUXR_2"/>
    <property type="match status" value="1"/>
</dbReference>
<dbReference type="Proteomes" id="UP000198878">
    <property type="component" value="Unassembled WGS sequence"/>
</dbReference>
<sequence length="206" mass="22051">MTTPRDDLLADARREVLVMSTSGPAARAPLGAVRPNDHVHLGRGVSYRILVPDTARTAPALSRRLGTLALAGASVRTLPTVPTDALVLDRSLVVLPTDRAISSSGVLAFRLPGVVTTTVELFDRLWPAATPLIEGGHDEELDQRQVRLLELLTTGHTDESAAAELGVSVRTVRRMVADIMRRLGARSRFQAGVKAADRGWLLAEAG</sequence>
<accession>A0A1H5RH06</accession>
<dbReference type="InterPro" id="IPR036388">
    <property type="entry name" value="WH-like_DNA-bd_sf"/>
</dbReference>